<feature type="region of interest" description="Disordered" evidence="2">
    <location>
        <begin position="299"/>
        <end position="321"/>
    </location>
</feature>
<reference evidence="5" key="2">
    <citation type="submission" date="2021-04" db="EMBL/GenBank/DDBJ databases">
        <authorList>
            <person name="Gilroy R."/>
        </authorList>
    </citation>
    <scope>NUCLEOTIDE SEQUENCE</scope>
    <source>
        <strain evidence="5">CHK33-7979</strain>
    </source>
</reference>
<dbReference type="NCBIfam" id="TIGR00732">
    <property type="entry name" value="dprA"/>
    <property type="match status" value="1"/>
</dbReference>
<dbReference type="EMBL" id="DXCX01000047">
    <property type="protein sequence ID" value="HIY73216.1"/>
    <property type="molecule type" value="Genomic_DNA"/>
</dbReference>
<evidence type="ECO:0000256" key="1">
    <source>
        <dbReference type="ARBA" id="ARBA00006525"/>
    </source>
</evidence>
<evidence type="ECO:0000313" key="6">
    <source>
        <dbReference type="Proteomes" id="UP000886824"/>
    </source>
</evidence>
<evidence type="ECO:0000256" key="2">
    <source>
        <dbReference type="SAM" id="MobiDB-lite"/>
    </source>
</evidence>
<dbReference type="Gene3D" id="3.40.50.450">
    <property type="match status" value="1"/>
</dbReference>
<feature type="domain" description="Smf/DprA SLOG" evidence="3">
    <location>
        <begin position="78"/>
        <end position="287"/>
    </location>
</feature>
<organism evidence="5 6">
    <name type="scientific">Candidatus Intestinimonas merdavium</name>
    <dbReference type="NCBI Taxonomy" id="2838622"/>
    <lineage>
        <taxon>Bacteria</taxon>
        <taxon>Bacillati</taxon>
        <taxon>Bacillota</taxon>
        <taxon>Clostridia</taxon>
        <taxon>Eubacteriales</taxon>
        <taxon>Intestinimonas</taxon>
    </lineage>
</organism>
<name>A0A9D1Z483_9FIRM</name>
<protein>
    <submittedName>
        <fullName evidence="5">DNA-processing protein DprA</fullName>
    </submittedName>
</protein>
<proteinExistence type="inferred from homology"/>
<accession>A0A9D1Z483</accession>
<dbReference type="Pfam" id="PF02481">
    <property type="entry name" value="DNA_processg_A"/>
    <property type="match status" value="1"/>
</dbReference>
<reference evidence="5" key="1">
    <citation type="journal article" date="2021" name="PeerJ">
        <title>Extensive microbial diversity within the chicken gut microbiome revealed by metagenomics and culture.</title>
        <authorList>
            <person name="Gilroy R."/>
            <person name="Ravi A."/>
            <person name="Getino M."/>
            <person name="Pursley I."/>
            <person name="Horton D.L."/>
            <person name="Alikhan N.F."/>
            <person name="Baker D."/>
            <person name="Gharbi K."/>
            <person name="Hall N."/>
            <person name="Watson M."/>
            <person name="Adriaenssens E.M."/>
            <person name="Foster-Nyarko E."/>
            <person name="Jarju S."/>
            <person name="Secka A."/>
            <person name="Antonio M."/>
            <person name="Oren A."/>
            <person name="Chaudhuri R.R."/>
            <person name="La Ragione R."/>
            <person name="Hildebrand F."/>
            <person name="Pallen M.J."/>
        </authorList>
    </citation>
    <scope>NUCLEOTIDE SEQUENCE</scope>
    <source>
        <strain evidence="5">CHK33-7979</strain>
    </source>
</reference>
<dbReference type="Pfam" id="PF17782">
    <property type="entry name" value="WHD_DprA"/>
    <property type="match status" value="1"/>
</dbReference>
<dbReference type="PANTHER" id="PTHR43022">
    <property type="entry name" value="PROTEIN SMF"/>
    <property type="match status" value="1"/>
</dbReference>
<dbReference type="SUPFAM" id="SSF102405">
    <property type="entry name" value="MCP/YpsA-like"/>
    <property type="match status" value="1"/>
</dbReference>
<feature type="domain" description="DprA winged helix" evidence="4">
    <location>
        <begin position="345"/>
        <end position="396"/>
    </location>
</feature>
<dbReference type="InterPro" id="IPR041614">
    <property type="entry name" value="DprA_WH"/>
</dbReference>
<comment type="caution">
    <text evidence="5">The sequence shown here is derived from an EMBL/GenBank/DDBJ whole genome shotgun (WGS) entry which is preliminary data.</text>
</comment>
<evidence type="ECO:0000259" key="3">
    <source>
        <dbReference type="Pfam" id="PF02481"/>
    </source>
</evidence>
<dbReference type="AlphaFoldDB" id="A0A9D1Z483"/>
<dbReference type="GO" id="GO:0009294">
    <property type="term" value="P:DNA-mediated transformation"/>
    <property type="evidence" value="ECO:0007669"/>
    <property type="project" value="InterPro"/>
</dbReference>
<dbReference type="InterPro" id="IPR036388">
    <property type="entry name" value="WH-like_DNA-bd_sf"/>
</dbReference>
<evidence type="ECO:0000259" key="4">
    <source>
        <dbReference type="Pfam" id="PF17782"/>
    </source>
</evidence>
<dbReference type="InterPro" id="IPR003488">
    <property type="entry name" value="DprA"/>
</dbReference>
<dbReference type="Gene3D" id="1.10.10.10">
    <property type="entry name" value="Winged helix-like DNA-binding domain superfamily/Winged helix DNA-binding domain"/>
    <property type="match status" value="1"/>
</dbReference>
<dbReference type="Proteomes" id="UP000886824">
    <property type="component" value="Unassembled WGS sequence"/>
</dbReference>
<gene>
    <name evidence="5" type="primary">dprA</name>
    <name evidence="5" type="ORF">H9826_04470</name>
</gene>
<dbReference type="PANTHER" id="PTHR43022:SF1">
    <property type="entry name" value="PROTEIN SMF"/>
    <property type="match status" value="1"/>
</dbReference>
<comment type="similarity">
    <text evidence="1">Belongs to the DprA/Smf family.</text>
</comment>
<dbReference type="InterPro" id="IPR057666">
    <property type="entry name" value="DrpA_SLOG"/>
</dbReference>
<evidence type="ECO:0000313" key="5">
    <source>
        <dbReference type="EMBL" id="HIY73216.1"/>
    </source>
</evidence>
<sequence>MASLKYWLWLSTRRGVRPEQAGRLLEHFGTPEQAYYADEEAYGMVEGLTPAARTALLDKSLARANAIWGECDRLGVRILTLGDADYPDRLKNIYDPPIVLYVRGRLPAFDEEIAVAVVGSRRPSAYGRWMAGKIGLELATHGGMVVSGIAQGLDTEALKGALRGGGAVVSVLGCGVDVHYPRENRWLYEDVATHGALISEYPPGTQPESWFFPIRNRIISGLSLGVVAVECGLKSGTMSTVRQALDQDRDIFAVPGPVGSLLSEGPIRLLQQGAKAVTGGLDIIREYADRYPGRVRFPHTVQEQEEGPQAAKGPLDGPDPQKMTETVGEKVIDKGPQQAYIDRSGLTDDQIDLLLALEDGKRTAEELVDLTQIPARRVLSALTMLQIQGHVIEHPGRHFEAAVRLRTGEEM</sequence>